<dbReference type="STRING" id="946122.A0A0C2RXA3"/>
<dbReference type="InterPro" id="IPR037056">
    <property type="entry name" value="RNase_H1_N_sf"/>
</dbReference>
<evidence type="ECO:0000259" key="1">
    <source>
        <dbReference type="Pfam" id="PF01693"/>
    </source>
</evidence>
<dbReference type="EMBL" id="KN818596">
    <property type="protein sequence ID" value="KIL54940.1"/>
    <property type="molecule type" value="Genomic_DNA"/>
</dbReference>
<dbReference type="InterPro" id="IPR009027">
    <property type="entry name" value="Ribosomal_bL9/RNase_H1_N"/>
</dbReference>
<accession>A0A0C2RXA3</accession>
<evidence type="ECO:0000313" key="2">
    <source>
        <dbReference type="EMBL" id="KIL54940.1"/>
    </source>
</evidence>
<protein>
    <recommendedName>
        <fullName evidence="1">Ribonuclease H1 N-terminal domain-containing protein</fullName>
    </recommendedName>
</protein>
<sequence length="174" mass="17622">MSINAINPALVATVVEQVIKTLQTMSLSASPQTLPQSNNDSDEAVLADFVELGADDVSVAPSPSLSPTPSPVPYVGAGPEVDASATAAVTATHVAAPTDVAAPANTTVTTANAAHETWYMVSTGHAVGVFRGWHIVKPLVVGVLGACFKKYPSKAAALAAFSEAQEANAVTIVA</sequence>
<organism evidence="2 3">
    <name type="scientific">Amanita muscaria (strain Koide BX008)</name>
    <dbReference type="NCBI Taxonomy" id="946122"/>
    <lineage>
        <taxon>Eukaryota</taxon>
        <taxon>Fungi</taxon>
        <taxon>Dikarya</taxon>
        <taxon>Basidiomycota</taxon>
        <taxon>Agaricomycotina</taxon>
        <taxon>Agaricomycetes</taxon>
        <taxon>Agaricomycetidae</taxon>
        <taxon>Agaricales</taxon>
        <taxon>Pluteineae</taxon>
        <taxon>Amanitaceae</taxon>
        <taxon>Amanita</taxon>
    </lineage>
</organism>
<gene>
    <name evidence="2" type="ORF">M378DRAFT_182367</name>
</gene>
<feature type="domain" description="Ribonuclease H1 N-terminal" evidence="1">
    <location>
        <begin position="118"/>
        <end position="159"/>
    </location>
</feature>
<name>A0A0C2RXA3_AMAMK</name>
<evidence type="ECO:0000313" key="3">
    <source>
        <dbReference type="Proteomes" id="UP000054549"/>
    </source>
</evidence>
<dbReference type="InterPro" id="IPR011320">
    <property type="entry name" value="RNase_H1_N"/>
</dbReference>
<proteinExistence type="predicted"/>
<dbReference type="Gene3D" id="3.40.970.10">
    <property type="entry name" value="Ribonuclease H1, N-terminal domain"/>
    <property type="match status" value="1"/>
</dbReference>
<dbReference type="HOGENOM" id="CLU_1563909_0_0_1"/>
<dbReference type="SUPFAM" id="SSF55658">
    <property type="entry name" value="L9 N-domain-like"/>
    <property type="match status" value="1"/>
</dbReference>
<dbReference type="Pfam" id="PF01693">
    <property type="entry name" value="Cauli_VI"/>
    <property type="match status" value="1"/>
</dbReference>
<dbReference type="OrthoDB" id="3270804at2759"/>
<dbReference type="InParanoid" id="A0A0C2RXA3"/>
<dbReference type="Proteomes" id="UP000054549">
    <property type="component" value="Unassembled WGS sequence"/>
</dbReference>
<dbReference type="AlphaFoldDB" id="A0A0C2RXA3"/>
<keyword evidence="3" id="KW-1185">Reference proteome</keyword>
<reference evidence="2 3" key="1">
    <citation type="submission" date="2014-04" db="EMBL/GenBank/DDBJ databases">
        <title>Evolutionary Origins and Diversification of the Mycorrhizal Mutualists.</title>
        <authorList>
            <consortium name="DOE Joint Genome Institute"/>
            <consortium name="Mycorrhizal Genomics Consortium"/>
            <person name="Kohler A."/>
            <person name="Kuo A."/>
            <person name="Nagy L.G."/>
            <person name="Floudas D."/>
            <person name="Copeland A."/>
            <person name="Barry K.W."/>
            <person name="Cichocki N."/>
            <person name="Veneault-Fourrey C."/>
            <person name="LaButti K."/>
            <person name="Lindquist E.A."/>
            <person name="Lipzen A."/>
            <person name="Lundell T."/>
            <person name="Morin E."/>
            <person name="Murat C."/>
            <person name="Riley R."/>
            <person name="Ohm R."/>
            <person name="Sun H."/>
            <person name="Tunlid A."/>
            <person name="Henrissat B."/>
            <person name="Grigoriev I.V."/>
            <person name="Hibbett D.S."/>
            <person name="Martin F."/>
        </authorList>
    </citation>
    <scope>NUCLEOTIDE SEQUENCE [LARGE SCALE GENOMIC DNA]</scope>
    <source>
        <strain evidence="2 3">Koide BX008</strain>
    </source>
</reference>